<organism evidence="1 2">
    <name type="scientific">Scylla paramamosain</name>
    <name type="common">Mud crab</name>
    <dbReference type="NCBI Taxonomy" id="85552"/>
    <lineage>
        <taxon>Eukaryota</taxon>
        <taxon>Metazoa</taxon>
        <taxon>Ecdysozoa</taxon>
        <taxon>Arthropoda</taxon>
        <taxon>Crustacea</taxon>
        <taxon>Multicrustacea</taxon>
        <taxon>Malacostraca</taxon>
        <taxon>Eumalacostraca</taxon>
        <taxon>Eucarida</taxon>
        <taxon>Decapoda</taxon>
        <taxon>Pleocyemata</taxon>
        <taxon>Brachyura</taxon>
        <taxon>Eubrachyura</taxon>
        <taxon>Portunoidea</taxon>
        <taxon>Portunidae</taxon>
        <taxon>Portuninae</taxon>
        <taxon>Scylla</taxon>
    </lineage>
</organism>
<accession>A0AAW0TUZ1</accession>
<dbReference type="AlphaFoldDB" id="A0AAW0TUZ1"/>
<evidence type="ECO:0000313" key="2">
    <source>
        <dbReference type="Proteomes" id="UP001487740"/>
    </source>
</evidence>
<protein>
    <submittedName>
        <fullName evidence="1">Uncharacterized protein</fullName>
    </submittedName>
</protein>
<name>A0AAW0TUZ1_SCYPA</name>
<reference evidence="1 2" key="1">
    <citation type="submission" date="2023-03" db="EMBL/GenBank/DDBJ databases">
        <title>High-quality genome of Scylla paramamosain provides insights in environmental adaptation.</title>
        <authorList>
            <person name="Zhang L."/>
        </authorList>
    </citation>
    <scope>NUCLEOTIDE SEQUENCE [LARGE SCALE GENOMIC DNA]</scope>
    <source>
        <strain evidence="1">LZ_2023a</strain>
        <tissue evidence="1">Muscle</tissue>
    </source>
</reference>
<evidence type="ECO:0000313" key="1">
    <source>
        <dbReference type="EMBL" id="KAK8391594.1"/>
    </source>
</evidence>
<keyword evidence="2" id="KW-1185">Reference proteome</keyword>
<comment type="caution">
    <text evidence="1">The sequence shown here is derived from an EMBL/GenBank/DDBJ whole genome shotgun (WGS) entry which is preliminary data.</text>
</comment>
<gene>
    <name evidence="1" type="ORF">O3P69_017253</name>
</gene>
<sequence length="258" mass="29022">MKALCGVKRETQQVTTSNQGSAAAANMKCEPKPRIRQQMEDASFVSENPIWQRIAGLSLVTNGSEGRHSRWLHGPAPVDRPMEKYSHLLLKEDGTTTGLQEIRERMVISTLVWTEQQESTYITLMVAGLHARRTAPMRLTGFSVKESFPDGLTDTRAEPLLAAHWPHLRSLMPLERHGKHEEQLTVELLIGQDAPTAMTPLEIRRGRDGDPFAIRTRLGWAINGPLKLTEQRTKSFSTFVEEAATVGLQDPFLEEMMR</sequence>
<proteinExistence type="predicted"/>
<dbReference type="PANTHER" id="PTHR47331">
    <property type="entry name" value="PHD-TYPE DOMAIN-CONTAINING PROTEIN"/>
    <property type="match status" value="1"/>
</dbReference>
<dbReference type="EMBL" id="JARAKH010000024">
    <property type="protein sequence ID" value="KAK8391594.1"/>
    <property type="molecule type" value="Genomic_DNA"/>
</dbReference>
<dbReference type="Proteomes" id="UP001487740">
    <property type="component" value="Unassembled WGS sequence"/>
</dbReference>